<dbReference type="NCBIfam" id="TIGR01498">
    <property type="entry name" value="folK"/>
    <property type="match status" value="1"/>
</dbReference>
<dbReference type="PROSITE" id="PS00794">
    <property type="entry name" value="HPPK"/>
    <property type="match status" value="1"/>
</dbReference>
<dbReference type="Gene3D" id="3.20.20.20">
    <property type="entry name" value="Dihydropteroate synthase-like"/>
    <property type="match status" value="1"/>
</dbReference>
<dbReference type="Gene3D" id="3.30.70.560">
    <property type="entry name" value="7,8-Dihydro-6-hydroxymethylpterin-pyrophosphokinase HPPK"/>
    <property type="match status" value="1"/>
</dbReference>
<evidence type="ECO:0000256" key="8">
    <source>
        <dbReference type="ARBA" id="ARBA00022723"/>
    </source>
</evidence>
<keyword evidence="9" id="KW-0547">Nucleotide-binding</keyword>
<dbReference type="PROSITE" id="PS00793">
    <property type="entry name" value="DHPS_2"/>
    <property type="match status" value="1"/>
</dbReference>
<sequence>MASLHTVVIALGSNLGDRFRNIELALRLLEHPTDVFVSLNDGRDSPAESSAIPQDASLDIINTSFMYETAPMYVKDQSEFINCACIVETNLEPLQLLKLLKRIEECVGRVPSKRYGPRIVDLDIIFFDNEVIDTRSLVIPHPRIAEREFVLRPVSDMIPDYEHPLLRKTIKTLLSELKVTDILPMCKVVPFPRYPIPIIPSDEPDELSGSYPQSVGYVPPTLTYWKYQSRSTPQASPRSPNKSQTHIMAIINMTPDSFSDGSLYDTSSAALERARESISAGATILDVGGYSTRPGAGFVSVDEEIMRVKLLIDEVRQTGAAGFNLSSEEEVEDSELTNVLMSVDTFRPEVAKEAIQSGVNCINDVYSFTGPGWWKSMKQVARDHAVPVVLMHSRGDAGKNKIYDMYSYAEEKVVEAVRVELGNKVDRIVKGKGGVRRWFVIVDVGIGFSKKRADNLTLLRKSNRRRNPLAGFPQLVGASRKAFLGEILAKDGKKVPPRERCWATAATVACSVQQGALAVRVHDVKEMVDVVRISEAIWT</sequence>
<dbReference type="NCBIfam" id="TIGR01496">
    <property type="entry name" value="DHPS"/>
    <property type="match status" value="1"/>
</dbReference>
<dbReference type="PROSITE" id="PS50972">
    <property type="entry name" value="PTERIN_BINDING"/>
    <property type="match status" value="1"/>
</dbReference>
<protein>
    <recommendedName>
        <fullName evidence="15">Pterin-binding domain-containing protein</fullName>
    </recommendedName>
</protein>
<feature type="domain" description="Pterin-binding" evidence="15">
    <location>
        <begin position="245"/>
        <end position="532"/>
    </location>
</feature>
<name>A0A2A9NIN3_9AGAR</name>
<comment type="pathway">
    <text evidence="4">Cofactor biosynthesis; tetrahydrofolate biosynthesis; 7,8-dihydrofolate from 2-amino-4-hydroxy-6-hydroxymethyl-7,8-dihydropteridine diphosphate and 4-aminobenzoate: step 1/2.</text>
</comment>
<dbReference type="Pfam" id="PF01288">
    <property type="entry name" value="HPPK"/>
    <property type="match status" value="1"/>
</dbReference>
<keyword evidence="13" id="KW-0289">Folate biosynthesis</keyword>
<keyword evidence="8" id="KW-0479">Metal-binding</keyword>
<evidence type="ECO:0000313" key="16">
    <source>
        <dbReference type="EMBL" id="PFH50855.1"/>
    </source>
</evidence>
<dbReference type="GO" id="GO:0005740">
    <property type="term" value="C:mitochondrial envelope"/>
    <property type="evidence" value="ECO:0007669"/>
    <property type="project" value="TreeGrafter"/>
</dbReference>
<keyword evidence="14" id="KW-0511">Multifunctional enzyme</keyword>
<evidence type="ECO:0000256" key="2">
    <source>
        <dbReference type="ARBA" id="ARBA00000198"/>
    </source>
</evidence>
<keyword evidence="12" id="KW-0460">Magnesium</keyword>
<dbReference type="InterPro" id="IPR006390">
    <property type="entry name" value="DHP_synth_dom"/>
</dbReference>
<comment type="cofactor">
    <cofactor evidence="3">
        <name>Mg(2+)</name>
        <dbReference type="ChEBI" id="CHEBI:18420"/>
    </cofactor>
</comment>
<evidence type="ECO:0000256" key="12">
    <source>
        <dbReference type="ARBA" id="ARBA00022842"/>
    </source>
</evidence>
<dbReference type="GO" id="GO:0016301">
    <property type="term" value="F:kinase activity"/>
    <property type="evidence" value="ECO:0007669"/>
    <property type="project" value="UniProtKB-KW"/>
</dbReference>
<keyword evidence="17" id="KW-1185">Reference proteome</keyword>
<dbReference type="STRING" id="703135.A0A2A9NIN3"/>
<gene>
    <name evidence="16" type="ORF">AMATHDRAFT_75326</name>
</gene>
<dbReference type="PANTHER" id="PTHR20941">
    <property type="entry name" value="FOLATE SYNTHESIS PROTEINS"/>
    <property type="match status" value="1"/>
</dbReference>
<dbReference type="PROSITE" id="PS00792">
    <property type="entry name" value="DHPS_1"/>
    <property type="match status" value="1"/>
</dbReference>
<dbReference type="GO" id="GO:0046656">
    <property type="term" value="P:folic acid biosynthetic process"/>
    <property type="evidence" value="ECO:0007669"/>
    <property type="project" value="UniProtKB-KW"/>
</dbReference>
<evidence type="ECO:0000256" key="10">
    <source>
        <dbReference type="ARBA" id="ARBA00022777"/>
    </source>
</evidence>
<evidence type="ECO:0000256" key="9">
    <source>
        <dbReference type="ARBA" id="ARBA00022741"/>
    </source>
</evidence>
<dbReference type="CDD" id="cd00739">
    <property type="entry name" value="DHPS"/>
    <property type="match status" value="1"/>
</dbReference>
<dbReference type="Proteomes" id="UP000242287">
    <property type="component" value="Unassembled WGS sequence"/>
</dbReference>
<evidence type="ECO:0000256" key="3">
    <source>
        <dbReference type="ARBA" id="ARBA00001946"/>
    </source>
</evidence>
<organism evidence="16 17">
    <name type="scientific">Amanita thiersii Skay4041</name>
    <dbReference type="NCBI Taxonomy" id="703135"/>
    <lineage>
        <taxon>Eukaryota</taxon>
        <taxon>Fungi</taxon>
        <taxon>Dikarya</taxon>
        <taxon>Basidiomycota</taxon>
        <taxon>Agaricomycotina</taxon>
        <taxon>Agaricomycetes</taxon>
        <taxon>Agaricomycetidae</taxon>
        <taxon>Agaricales</taxon>
        <taxon>Pluteineae</taxon>
        <taxon>Amanitaceae</taxon>
        <taxon>Amanita</taxon>
    </lineage>
</organism>
<dbReference type="InterPro" id="IPR011005">
    <property type="entry name" value="Dihydropteroate_synth-like_sf"/>
</dbReference>
<evidence type="ECO:0000256" key="7">
    <source>
        <dbReference type="ARBA" id="ARBA00022679"/>
    </source>
</evidence>
<reference evidence="16 17" key="1">
    <citation type="submission" date="2014-02" db="EMBL/GenBank/DDBJ databases">
        <title>Transposable element dynamics among asymbiotic and ectomycorrhizal Amanita fungi.</title>
        <authorList>
            <consortium name="DOE Joint Genome Institute"/>
            <person name="Hess J."/>
            <person name="Skrede I."/>
            <person name="Wolfe B."/>
            <person name="LaButti K."/>
            <person name="Ohm R.A."/>
            <person name="Grigoriev I.V."/>
            <person name="Pringle A."/>
        </authorList>
    </citation>
    <scope>NUCLEOTIDE SEQUENCE [LARGE SCALE GENOMIC DNA]</scope>
    <source>
        <strain evidence="16 17">SKay4041</strain>
    </source>
</reference>
<evidence type="ECO:0000256" key="1">
    <source>
        <dbReference type="ARBA" id="ARBA00000012"/>
    </source>
</evidence>
<evidence type="ECO:0000256" key="14">
    <source>
        <dbReference type="ARBA" id="ARBA00023268"/>
    </source>
</evidence>
<dbReference type="EMBL" id="KZ301996">
    <property type="protein sequence ID" value="PFH50855.1"/>
    <property type="molecule type" value="Genomic_DNA"/>
</dbReference>
<dbReference type="UniPathway" id="UPA00077">
    <property type="reaction ID" value="UER00155"/>
</dbReference>
<dbReference type="SUPFAM" id="SSF51717">
    <property type="entry name" value="Dihydropteroate synthetase-like"/>
    <property type="match status" value="1"/>
</dbReference>
<dbReference type="GO" id="GO:0003848">
    <property type="term" value="F:2-amino-4-hydroxy-6-hydroxymethyldihydropteridine diphosphokinase activity"/>
    <property type="evidence" value="ECO:0007669"/>
    <property type="project" value="UniProtKB-EC"/>
</dbReference>
<evidence type="ECO:0000313" key="17">
    <source>
        <dbReference type="Proteomes" id="UP000242287"/>
    </source>
</evidence>
<dbReference type="GO" id="GO:0046872">
    <property type="term" value="F:metal ion binding"/>
    <property type="evidence" value="ECO:0007669"/>
    <property type="project" value="UniProtKB-KW"/>
</dbReference>
<comment type="pathway">
    <text evidence="5">Cofactor biosynthesis; tetrahydrofolate biosynthesis; 2-amino-4-hydroxy-6-hydroxymethyl-7,8-dihydropteridine diphosphate from 7,8-dihydroneopterin triphosphate: step 4/4.</text>
</comment>
<dbReference type="GO" id="GO:0004156">
    <property type="term" value="F:dihydropteroate synthase activity"/>
    <property type="evidence" value="ECO:0007669"/>
    <property type="project" value="UniProtKB-EC"/>
</dbReference>
<evidence type="ECO:0000256" key="6">
    <source>
        <dbReference type="ARBA" id="ARBA00009951"/>
    </source>
</evidence>
<keyword evidence="7" id="KW-0808">Transferase</keyword>
<accession>A0A2A9NIN3</accession>
<dbReference type="PANTHER" id="PTHR20941:SF1">
    <property type="entry name" value="FOLIC ACID SYNTHESIS PROTEIN FOL1"/>
    <property type="match status" value="1"/>
</dbReference>
<dbReference type="AlphaFoldDB" id="A0A2A9NIN3"/>
<dbReference type="GO" id="GO:0046654">
    <property type="term" value="P:tetrahydrofolate biosynthetic process"/>
    <property type="evidence" value="ECO:0007669"/>
    <property type="project" value="UniProtKB-UniPathway"/>
</dbReference>
<dbReference type="CDD" id="cd00483">
    <property type="entry name" value="HPPK"/>
    <property type="match status" value="1"/>
</dbReference>
<dbReference type="InterPro" id="IPR045031">
    <property type="entry name" value="DHP_synth-like"/>
</dbReference>
<evidence type="ECO:0000256" key="4">
    <source>
        <dbReference type="ARBA" id="ARBA00004763"/>
    </source>
</evidence>
<dbReference type="InterPro" id="IPR035907">
    <property type="entry name" value="Hppk_sf"/>
</dbReference>
<keyword evidence="10" id="KW-0418">Kinase</keyword>
<evidence type="ECO:0000256" key="13">
    <source>
        <dbReference type="ARBA" id="ARBA00022909"/>
    </source>
</evidence>
<dbReference type="InterPro" id="IPR000489">
    <property type="entry name" value="Pterin-binding_dom"/>
</dbReference>
<comment type="catalytic activity">
    <reaction evidence="2">
        <text>6-hydroxymethyl-7,8-dihydropterin + ATP = (7,8-dihydropterin-6-yl)methyl diphosphate + AMP + H(+)</text>
        <dbReference type="Rhea" id="RHEA:11412"/>
        <dbReference type="ChEBI" id="CHEBI:15378"/>
        <dbReference type="ChEBI" id="CHEBI:30616"/>
        <dbReference type="ChEBI" id="CHEBI:44841"/>
        <dbReference type="ChEBI" id="CHEBI:72950"/>
        <dbReference type="ChEBI" id="CHEBI:456215"/>
        <dbReference type="EC" id="2.7.6.3"/>
    </reaction>
</comment>
<dbReference type="Pfam" id="PF00809">
    <property type="entry name" value="Pterin_bind"/>
    <property type="match status" value="1"/>
</dbReference>
<dbReference type="InterPro" id="IPR000550">
    <property type="entry name" value="Hppk"/>
</dbReference>
<evidence type="ECO:0000256" key="5">
    <source>
        <dbReference type="ARBA" id="ARBA00005051"/>
    </source>
</evidence>
<dbReference type="GO" id="GO:0005524">
    <property type="term" value="F:ATP binding"/>
    <property type="evidence" value="ECO:0007669"/>
    <property type="project" value="UniProtKB-KW"/>
</dbReference>
<proteinExistence type="inferred from homology"/>
<comment type="similarity">
    <text evidence="6">In the C-terminal section; belongs to the DHPS family.</text>
</comment>
<comment type="catalytic activity">
    <reaction evidence="1">
        <text>(7,8-dihydropterin-6-yl)methyl diphosphate + 4-aminobenzoate = 7,8-dihydropteroate + diphosphate</text>
        <dbReference type="Rhea" id="RHEA:19949"/>
        <dbReference type="ChEBI" id="CHEBI:17836"/>
        <dbReference type="ChEBI" id="CHEBI:17839"/>
        <dbReference type="ChEBI" id="CHEBI:33019"/>
        <dbReference type="ChEBI" id="CHEBI:72950"/>
        <dbReference type="EC" id="2.5.1.15"/>
    </reaction>
</comment>
<dbReference type="SUPFAM" id="SSF55083">
    <property type="entry name" value="6-hydroxymethyl-7,8-dihydropterin pyrophosphokinase, HPPK"/>
    <property type="match status" value="1"/>
</dbReference>
<dbReference type="OrthoDB" id="615426at2759"/>
<keyword evidence="11" id="KW-0067">ATP-binding</keyword>
<evidence type="ECO:0000259" key="15">
    <source>
        <dbReference type="PROSITE" id="PS50972"/>
    </source>
</evidence>
<evidence type="ECO:0000256" key="11">
    <source>
        <dbReference type="ARBA" id="ARBA00022840"/>
    </source>
</evidence>